<dbReference type="KEGG" id="pbl:PAAG_11070"/>
<evidence type="ECO:0000313" key="2">
    <source>
        <dbReference type="Proteomes" id="UP000002059"/>
    </source>
</evidence>
<dbReference type="VEuPathDB" id="FungiDB:PAAG_11070"/>
<keyword evidence="2" id="KW-1185">Reference proteome</keyword>
<accession>A0A0A2VMQ9</accession>
<dbReference type="EMBL" id="KN293992">
    <property type="protein sequence ID" value="KGQ02119.1"/>
    <property type="molecule type" value="Genomic_DNA"/>
</dbReference>
<reference evidence="1 2" key="1">
    <citation type="journal article" date="2011" name="PLoS Genet.">
        <title>Comparative genomic analysis of human fungal pathogens causing paracoccidioidomycosis.</title>
        <authorList>
            <person name="Desjardins C.A."/>
            <person name="Champion M.D."/>
            <person name="Holder J.W."/>
            <person name="Muszewska A."/>
            <person name="Goldberg J."/>
            <person name="Bailao A.M."/>
            <person name="Brigido M.M."/>
            <person name="Ferreira M.E."/>
            <person name="Garcia A.M."/>
            <person name="Grynberg M."/>
            <person name="Gujja S."/>
            <person name="Heiman D.I."/>
            <person name="Henn M.R."/>
            <person name="Kodira C.D."/>
            <person name="Leon-Narvaez H."/>
            <person name="Longo L.V."/>
            <person name="Ma L.J."/>
            <person name="Malavazi I."/>
            <person name="Matsuo A.L."/>
            <person name="Morais F.V."/>
            <person name="Pereira M."/>
            <person name="Rodriguez-Brito S."/>
            <person name="Sakthikumar S."/>
            <person name="Salem-Izacc S.M."/>
            <person name="Sykes S.M."/>
            <person name="Teixeira M.M."/>
            <person name="Vallejo M.C."/>
            <person name="Walter M.E."/>
            <person name="Yandava C."/>
            <person name="Young S."/>
            <person name="Zeng Q."/>
            <person name="Zucker J."/>
            <person name="Felipe M.S."/>
            <person name="Goldman G.H."/>
            <person name="Haas B.J."/>
            <person name="McEwen J.G."/>
            <person name="Nino-Vega G."/>
            <person name="Puccia R."/>
            <person name="San-Blas G."/>
            <person name="Soares C.M."/>
            <person name="Birren B.W."/>
            <person name="Cuomo C.A."/>
        </authorList>
    </citation>
    <scope>NUCLEOTIDE SEQUENCE [LARGE SCALE GENOMIC DNA]</scope>
    <source>
        <strain evidence="2">ATCC MYA-826 / Pb01</strain>
    </source>
</reference>
<dbReference type="Proteomes" id="UP000002059">
    <property type="component" value="Partially assembled WGS sequence"/>
</dbReference>
<dbReference type="AlphaFoldDB" id="A0A0A2VMQ9"/>
<protein>
    <submittedName>
        <fullName evidence="1">Uncharacterized protein</fullName>
    </submittedName>
</protein>
<dbReference type="HOGENOM" id="CLU_2722863_0_0_1"/>
<dbReference type="GeneID" id="26970203"/>
<sequence>MSMSLKPGLTRLRYPMARNRPEHLKSLEMTPGHLSRLIAVEAITNNEPWGPWATDREVEVLQFPFFVEAQSI</sequence>
<gene>
    <name evidence="1" type="ORF">PAAG_11070</name>
</gene>
<name>A0A0A2VMQ9_PARBA</name>
<proteinExistence type="predicted"/>
<organism evidence="1 2">
    <name type="scientific">Paracoccidioides lutzii (strain ATCC MYA-826 / Pb01)</name>
    <name type="common">Paracoccidioides brasiliensis</name>
    <dbReference type="NCBI Taxonomy" id="502779"/>
    <lineage>
        <taxon>Eukaryota</taxon>
        <taxon>Fungi</taxon>
        <taxon>Dikarya</taxon>
        <taxon>Ascomycota</taxon>
        <taxon>Pezizomycotina</taxon>
        <taxon>Eurotiomycetes</taxon>
        <taxon>Eurotiomycetidae</taxon>
        <taxon>Onygenales</taxon>
        <taxon>Ajellomycetaceae</taxon>
        <taxon>Paracoccidioides</taxon>
    </lineage>
</organism>
<evidence type="ECO:0000313" key="1">
    <source>
        <dbReference type="EMBL" id="KGQ02119.1"/>
    </source>
</evidence>
<dbReference type="RefSeq" id="XP_015703582.1">
    <property type="nucleotide sequence ID" value="XM_015846778.1"/>
</dbReference>